<dbReference type="Proteomes" id="UP000272015">
    <property type="component" value="Unassembled WGS sequence"/>
</dbReference>
<evidence type="ECO:0000313" key="2">
    <source>
        <dbReference type="EMBL" id="RJT90447.1"/>
    </source>
</evidence>
<feature type="region of interest" description="Disordered" evidence="1">
    <location>
        <begin position="121"/>
        <end position="152"/>
    </location>
</feature>
<dbReference type="EMBL" id="QZVS01000060">
    <property type="protein sequence ID" value="RJT90447.1"/>
    <property type="molecule type" value="Genomic_DNA"/>
</dbReference>
<comment type="caution">
    <text evidence="2">The sequence shown here is derived from an EMBL/GenBank/DDBJ whole genome shotgun (WGS) entry which is preliminary data.</text>
</comment>
<protein>
    <submittedName>
        <fullName evidence="2">Uncharacterized protein</fullName>
    </submittedName>
</protein>
<evidence type="ECO:0000256" key="1">
    <source>
        <dbReference type="SAM" id="MobiDB-lite"/>
    </source>
</evidence>
<keyword evidence="3" id="KW-1185">Reference proteome</keyword>
<organism evidence="2 3">
    <name type="scientific">Cryobacterium melibiosiphilum</name>
    <dbReference type="NCBI Taxonomy" id="995039"/>
    <lineage>
        <taxon>Bacteria</taxon>
        <taxon>Bacillati</taxon>
        <taxon>Actinomycetota</taxon>
        <taxon>Actinomycetes</taxon>
        <taxon>Micrococcales</taxon>
        <taxon>Microbacteriaceae</taxon>
        <taxon>Cryobacterium</taxon>
    </lineage>
</organism>
<gene>
    <name evidence="2" type="ORF">D6T64_03915</name>
</gene>
<sequence>MEEVTHSYTFEWACINDLCVNRFCPTFEELVHPDLLIIYGQPDCYRCHQRRTMTQVGNQVRFDCPNPRCNEVLRLIVTKAAQAVKARAAAALDKLNAEPEPPRVEPSASAWAHFTVSHVEPHETNGRGLKRIRTEELDRPRHLHALPPLPPN</sequence>
<reference evidence="2 3" key="1">
    <citation type="submission" date="2018-09" db="EMBL/GenBank/DDBJ databases">
        <title>Novel species of Cryobacterium.</title>
        <authorList>
            <person name="Liu Q."/>
            <person name="Xin Y.-H."/>
        </authorList>
    </citation>
    <scope>NUCLEOTIDE SEQUENCE [LARGE SCALE GENOMIC DNA]</scope>
    <source>
        <strain evidence="2 3">Hh39</strain>
    </source>
</reference>
<name>A0A3A5MJV9_9MICO</name>
<accession>A0A3A5MJV9</accession>
<dbReference type="AlphaFoldDB" id="A0A3A5MJV9"/>
<evidence type="ECO:0000313" key="3">
    <source>
        <dbReference type="Proteomes" id="UP000272015"/>
    </source>
</evidence>
<proteinExistence type="predicted"/>